<dbReference type="Proteomes" id="UP000054248">
    <property type="component" value="Unassembled WGS sequence"/>
</dbReference>
<organism evidence="2 3">
    <name type="scientific">Tulasnella calospora MUT 4182</name>
    <dbReference type="NCBI Taxonomy" id="1051891"/>
    <lineage>
        <taxon>Eukaryota</taxon>
        <taxon>Fungi</taxon>
        <taxon>Dikarya</taxon>
        <taxon>Basidiomycota</taxon>
        <taxon>Agaricomycotina</taxon>
        <taxon>Agaricomycetes</taxon>
        <taxon>Cantharellales</taxon>
        <taxon>Tulasnellaceae</taxon>
        <taxon>Tulasnella</taxon>
    </lineage>
</organism>
<dbReference type="OrthoDB" id="626167at2759"/>
<dbReference type="AlphaFoldDB" id="A0A0C3KGT4"/>
<feature type="compositionally biased region" description="Polar residues" evidence="1">
    <location>
        <begin position="405"/>
        <end position="419"/>
    </location>
</feature>
<dbReference type="HOGENOM" id="CLU_633390_0_0_1"/>
<dbReference type="InterPro" id="IPR046521">
    <property type="entry name" value="DUF6698"/>
</dbReference>
<name>A0A0C3KGT4_9AGAM</name>
<accession>A0A0C3KGT4</accession>
<evidence type="ECO:0000256" key="1">
    <source>
        <dbReference type="SAM" id="MobiDB-lite"/>
    </source>
</evidence>
<dbReference type="Pfam" id="PF20414">
    <property type="entry name" value="DUF6698"/>
    <property type="match status" value="1"/>
</dbReference>
<reference evidence="3" key="2">
    <citation type="submission" date="2015-01" db="EMBL/GenBank/DDBJ databases">
        <title>Evolutionary Origins and Diversification of the Mycorrhizal Mutualists.</title>
        <authorList>
            <consortium name="DOE Joint Genome Institute"/>
            <consortium name="Mycorrhizal Genomics Consortium"/>
            <person name="Kohler A."/>
            <person name="Kuo A."/>
            <person name="Nagy L.G."/>
            <person name="Floudas D."/>
            <person name="Copeland A."/>
            <person name="Barry K.W."/>
            <person name="Cichocki N."/>
            <person name="Veneault-Fourrey C."/>
            <person name="LaButti K."/>
            <person name="Lindquist E.A."/>
            <person name="Lipzen A."/>
            <person name="Lundell T."/>
            <person name="Morin E."/>
            <person name="Murat C."/>
            <person name="Riley R."/>
            <person name="Ohm R."/>
            <person name="Sun H."/>
            <person name="Tunlid A."/>
            <person name="Henrissat B."/>
            <person name="Grigoriev I.V."/>
            <person name="Hibbett D.S."/>
            <person name="Martin F."/>
        </authorList>
    </citation>
    <scope>NUCLEOTIDE SEQUENCE [LARGE SCALE GENOMIC DNA]</scope>
    <source>
        <strain evidence="3">MUT 4182</strain>
    </source>
</reference>
<evidence type="ECO:0000313" key="3">
    <source>
        <dbReference type="Proteomes" id="UP000054248"/>
    </source>
</evidence>
<proteinExistence type="predicted"/>
<dbReference type="EMBL" id="KN823164">
    <property type="protein sequence ID" value="KIO20708.1"/>
    <property type="molecule type" value="Genomic_DNA"/>
</dbReference>
<gene>
    <name evidence="2" type="ORF">M407DRAFT_29649</name>
</gene>
<keyword evidence="3" id="KW-1185">Reference proteome</keyword>
<feature type="compositionally biased region" description="Acidic residues" evidence="1">
    <location>
        <begin position="420"/>
        <end position="433"/>
    </location>
</feature>
<reference evidence="2 3" key="1">
    <citation type="submission" date="2014-04" db="EMBL/GenBank/DDBJ databases">
        <authorList>
            <consortium name="DOE Joint Genome Institute"/>
            <person name="Kuo A."/>
            <person name="Girlanda M."/>
            <person name="Perotto S."/>
            <person name="Kohler A."/>
            <person name="Nagy L.G."/>
            <person name="Floudas D."/>
            <person name="Copeland A."/>
            <person name="Barry K.W."/>
            <person name="Cichocki N."/>
            <person name="Veneault-Fourrey C."/>
            <person name="LaButti K."/>
            <person name="Lindquist E.A."/>
            <person name="Lipzen A."/>
            <person name="Lundell T."/>
            <person name="Morin E."/>
            <person name="Murat C."/>
            <person name="Sun H."/>
            <person name="Tunlid A."/>
            <person name="Henrissat B."/>
            <person name="Grigoriev I.V."/>
            <person name="Hibbett D.S."/>
            <person name="Martin F."/>
            <person name="Nordberg H.P."/>
            <person name="Cantor M.N."/>
            <person name="Hua S.X."/>
        </authorList>
    </citation>
    <scope>NUCLEOTIDE SEQUENCE [LARGE SCALE GENOMIC DNA]</scope>
    <source>
        <strain evidence="2 3">MUT 4182</strain>
    </source>
</reference>
<protein>
    <submittedName>
        <fullName evidence="2">Uncharacterized protein</fullName>
    </submittedName>
</protein>
<evidence type="ECO:0000313" key="2">
    <source>
        <dbReference type="EMBL" id="KIO20708.1"/>
    </source>
</evidence>
<feature type="region of interest" description="Disordered" evidence="1">
    <location>
        <begin position="379"/>
        <end position="433"/>
    </location>
</feature>
<sequence>MNQGRDIGSQSRLKFFYFRPYINMGRFIIRAIVAFQDLYSIFNEGVIRVDANWPTDPDEEFDDSGLEGFQIPPESEISGLNQDVDTGERDLLYKWFCQIYRAFPKLTLEIIASKGNEYTDLIGELVTGGGYARSTDLHAVHDLLPSWFPNIQSVAKCSRGFFNHHTAMLLRPANVDADDSAAMKMYATDESLSFPPAAELPRFLYSGNPETVVDVDRPSLTILRGPHHFASYCRIYQSDKTAINIFTLDGKGDLNTLSGNVDERALSKRNLGTSVSVGKQCKISCPTPHAIAYAGCLLRAALSSTEKLMESEDSSTTYSYSTLYREIVDTVTPGDCASTNRATDAIMTWWTNHAYPTKQTAQHPPPARLSARERMKLEAQNAGNGEASPANSTAADHPEGAVPRQPTSQEQGIIHSNGSEESDEPQANDGGDE</sequence>